<sequence length="223" mass="24919">MTKGALKVNVEIRLEAPADYEAVENLNRDAFWNVFQPGCNEHYLVHVMRTHEDFVPELALVAEVDGKLVGNIMYTMSTLKNDAGEEKKILTCGPLAVHPGYQRRGIGKMLMQESFERAKALGYEAVVIMGNPENYVGSGFRACLDFKVCIADGSFPMALLVLELKEGSLGGQRWVYSESPLFQIDAEAAEQFEKTFPARERGYAPSQELFAIYSWAFLHPAES</sequence>
<reference evidence="2 3" key="1">
    <citation type="submission" date="2020-09" db="EMBL/GenBank/DDBJ databases">
        <title>Investigation of environmental microbe.</title>
        <authorList>
            <person name="Ou Y."/>
            <person name="Kang Q."/>
        </authorList>
    </citation>
    <scope>NUCLEOTIDE SEQUENCE [LARGE SCALE GENOMIC DNA]</scope>
    <source>
        <strain evidence="2 3">KJZ-9</strain>
    </source>
</reference>
<proteinExistence type="predicted"/>
<accession>A0A7H2BHP1</accession>
<evidence type="ECO:0000313" key="3">
    <source>
        <dbReference type="Proteomes" id="UP000516421"/>
    </source>
</evidence>
<dbReference type="InterPro" id="IPR000182">
    <property type="entry name" value="GNAT_dom"/>
</dbReference>
<organism evidence="2 3">
    <name type="scientific">Rothia amarae</name>
    <dbReference type="NCBI Taxonomy" id="169480"/>
    <lineage>
        <taxon>Bacteria</taxon>
        <taxon>Bacillati</taxon>
        <taxon>Actinomycetota</taxon>
        <taxon>Actinomycetes</taxon>
        <taxon>Micrococcales</taxon>
        <taxon>Micrococcaceae</taxon>
        <taxon>Rothia</taxon>
    </lineage>
</organism>
<protein>
    <submittedName>
        <fullName evidence="2">N-acetyltransferase</fullName>
    </submittedName>
</protein>
<dbReference type="GO" id="GO:0016747">
    <property type="term" value="F:acyltransferase activity, transferring groups other than amino-acyl groups"/>
    <property type="evidence" value="ECO:0007669"/>
    <property type="project" value="InterPro"/>
</dbReference>
<feature type="domain" description="N-acetyltransferase" evidence="1">
    <location>
        <begin position="10"/>
        <end position="162"/>
    </location>
</feature>
<dbReference type="InterPro" id="IPR016181">
    <property type="entry name" value="Acyl_CoA_acyltransferase"/>
</dbReference>
<dbReference type="Gene3D" id="3.40.630.30">
    <property type="match status" value="1"/>
</dbReference>
<evidence type="ECO:0000259" key="1">
    <source>
        <dbReference type="PROSITE" id="PS51186"/>
    </source>
</evidence>
<dbReference type="KEGG" id="rama:IDM48_07110"/>
<dbReference type="Proteomes" id="UP000516421">
    <property type="component" value="Chromosome"/>
</dbReference>
<keyword evidence="2" id="KW-0808">Transferase</keyword>
<dbReference type="InterPro" id="IPR050276">
    <property type="entry name" value="MshD_Acetyltransferase"/>
</dbReference>
<dbReference type="EMBL" id="CP061538">
    <property type="protein sequence ID" value="QNV39187.1"/>
    <property type="molecule type" value="Genomic_DNA"/>
</dbReference>
<gene>
    <name evidence="2" type="ORF">IDM48_07110</name>
</gene>
<evidence type="ECO:0000313" key="2">
    <source>
        <dbReference type="EMBL" id="QNV39187.1"/>
    </source>
</evidence>
<dbReference type="PANTHER" id="PTHR43617:SF2">
    <property type="entry name" value="UPF0039 PROTEIN SLL0451"/>
    <property type="match status" value="1"/>
</dbReference>
<name>A0A7H2BHP1_9MICC</name>
<dbReference type="SUPFAM" id="SSF55729">
    <property type="entry name" value="Acyl-CoA N-acyltransferases (Nat)"/>
    <property type="match status" value="1"/>
</dbReference>
<keyword evidence="3" id="KW-1185">Reference proteome</keyword>
<dbReference type="Pfam" id="PF00583">
    <property type="entry name" value="Acetyltransf_1"/>
    <property type="match status" value="1"/>
</dbReference>
<dbReference type="PANTHER" id="PTHR43617">
    <property type="entry name" value="L-AMINO ACID N-ACETYLTRANSFERASE"/>
    <property type="match status" value="1"/>
</dbReference>
<dbReference type="CDD" id="cd04301">
    <property type="entry name" value="NAT_SF"/>
    <property type="match status" value="1"/>
</dbReference>
<dbReference type="PROSITE" id="PS51186">
    <property type="entry name" value="GNAT"/>
    <property type="match status" value="1"/>
</dbReference>
<dbReference type="AlphaFoldDB" id="A0A7H2BHP1"/>